<dbReference type="OrthoDB" id="7575400at2"/>
<organism evidence="3 4">
    <name type="scientific">Anaerotignum faecicola</name>
    <dbReference type="NCBI Taxonomy" id="2358141"/>
    <lineage>
        <taxon>Bacteria</taxon>
        <taxon>Bacillati</taxon>
        <taxon>Bacillota</taxon>
        <taxon>Clostridia</taxon>
        <taxon>Lachnospirales</taxon>
        <taxon>Anaerotignaceae</taxon>
        <taxon>Anaerotignum</taxon>
    </lineage>
</organism>
<feature type="domain" description="Barstar (barnase inhibitor)" evidence="2">
    <location>
        <begin position="5"/>
        <end position="100"/>
    </location>
</feature>
<dbReference type="SUPFAM" id="SSF52038">
    <property type="entry name" value="Barstar-related"/>
    <property type="match status" value="1"/>
</dbReference>
<evidence type="ECO:0000313" key="3">
    <source>
        <dbReference type="EMBL" id="GCB30337.1"/>
    </source>
</evidence>
<comment type="caution">
    <text evidence="3">The sequence shown here is derived from an EMBL/GenBank/DDBJ whole genome shotgun (WGS) entry which is preliminary data.</text>
</comment>
<dbReference type="EMBL" id="BHVZ01000014">
    <property type="protein sequence ID" value="GCB30337.1"/>
    <property type="molecule type" value="Genomic_DNA"/>
</dbReference>
<reference evidence="3 4" key="1">
    <citation type="submission" date="2018-10" db="EMBL/GenBank/DDBJ databases">
        <title>Draft Genome Sequence of Anaerotignum sp. KCTC 15736.</title>
        <authorList>
            <person name="Choi S.H."/>
            <person name="Kim J.S."/>
            <person name="Kang S.W."/>
            <person name="Lee J.S."/>
            <person name="Park S.H."/>
        </authorList>
    </citation>
    <scope>NUCLEOTIDE SEQUENCE [LARGE SCALE GENOMIC DNA]</scope>
    <source>
        <strain evidence="3 4">KCTC 15736</strain>
    </source>
</reference>
<comment type="similarity">
    <text evidence="1">Belongs to the barstar family.</text>
</comment>
<protein>
    <recommendedName>
        <fullName evidence="2">Barstar (barnase inhibitor) domain-containing protein</fullName>
    </recommendedName>
</protein>
<name>A0A401LFJ9_9FIRM</name>
<evidence type="ECO:0000259" key="2">
    <source>
        <dbReference type="Pfam" id="PF01337"/>
    </source>
</evidence>
<proteinExistence type="inferred from homology"/>
<dbReference type="Proteomes" id="UP000287361">
    <property type="component" value="Unassembled WGS sequence"/>
</dbReference>
<dbReference type="AlphaFoldDB" id="A0A401LFJ9"/>
<sequence length="103" mass="12493">MEERQIVLDFTGCKYITEVHWRIRDTFHFPGFYGENLDALWDMGCDYIGSWKPETTTAIIIRGVYQLPKDIREYFLDKIMGVFYDIENFYKDFKIKVRFKIKD</sequence>
<keyword evidence="4" id="KW-1185">Reference proteome</keyword>
<dbReference type="Gene3D" id="3.30.370.10">
    <property type="entry name" value="Barstar-like"/>
    <property type="match status" value="1"/>
</dbReference>
<gene>
    <name evidence="3" type="ORF">KGMB03357_19980</name>
</gene>
<dbReference type="InterPro" id="IPR035905">
    <property type="entry name" value="Barstar-like_sf"/>
</dbReference>
<accession>A0A401LFJ9</accession>
<evidence type="ECO:0000313" key="4">
    <source>
        <dbReference type="Proteomes" id="UP000287361"/>
    </source>
</evidence>
<dbReference type="Pfam" id="PF01337">
    <property type="entry name" value="Barstar"/>
    <property type="match status" value="1"/>
</dbReference>
<evidence type="ECO:0000256" key="1">
    <source>
        <dbReference type="ARBA" id="ARBA00006845"/>
    </source>
</evidence>
<dbReference type="InterPro" id="IPR000468">
    <property type="entry name" value="Barstar"/>
</dbReference>